<proteinExistence type="inferred from homology"/>
<dbReference type="AlphaFoldDB" id="A0A1S3JUK8"/>
<evidence type="ECO:0000313" key="9">
    <source>
        <dbReference type="RefSeq" id="XP_013413781.1"/>
    </source>
</evidence>
<feature type="chain" id="PRO_5010259082" evidence="7">
    <location>
        <begin position="26"/>
        <end position="263"/>
    </location>
</feature>
<evidence type="ECO:0000256" key="7">
    <source>
        <dbReference type="SAM" id="SignalP"/>
    </source>
</evidence>
<dbReference type="GO" id="GO:0009953">
    <property type="term" value="P:dorsal/ventral pattern formation"/>
    <property type="evidence" value="ECO:0007669"/>
    <property type="project" value="TreeGrafter"/>
</dbReference>
<evidence type="ECO:0000256" key="3">
    <source>
        <dbReference type="ARBA" id="ARBA00022473"/>
    </source>
</evidence>
<dbReference type="Gene3D" id="1.10.287.520">
    <property type="entry name" value="Helix hairpin bin"/>
    <property type="match status" value="1"/>
</dbReference>
<keyword evidence="8" id="KW-1185">Reference proteome</keyword>
<dbReference type="Gene3D" id="2.10.90.10">
    <property type="entry name" value="Cystine-knot cytokines"/>
    <property type="match status" value="1"/>
</dbReference>
<dbReference type="GO" id="GO:0005615">
    <property type="term" value="C:extracellular space"/>
    <property type="evidence" value="ECO:0007669"/>
    <property type="project" value="TreeGrafter"/>
</dbReference>
<evidence type="ECO:0000256" key="5">
    <source>
        <dbReference type="ARBA" id="ARBA00022729"/>
    </source>
</evidence>
<dbReference type="Proteomes" id="UP000085678">
    <property type="component" value="Unplaced"/>
</dbReference>
<dbReference type="OrthoDB" id="5950649at2759"/>
<dbReference type="InterPro" id="IPR029034">
    <property type="entry name" value="Cystine-knot_cytokine"/>
</dbReference>
<protein>
    <submittedName>
        <fullName evidence="9">Noggin</fullName>
    </submittedName>
</protein>
<dbReference type="KEGG" id="lak:106176099"/>
<dbReference type="PANTHER" id="PTHR10494">
    <property type="entry name" value="BONE MORPHOGENETIC PROTEIN INHIBITOR, NOGGIN"/>
    <property type="match status" value="1"/>
</dbReference>
<dbReference type="PANTHER" id="PTHR10494:SF16">
    <property type="entry name" value="NOGGIN-2-LIKE"/>
    <property type="match status" value="1"/>
</dbReference>
<keyword evidence="5 7" id="KW-0732">Signal</keyword>
<dbReference type="Pfam" id="PF05806">
    <property type="entry name" value="Noggin"/>
    <property type="match status" value="1"/>
</dbReference>
<comment type="subcellular location">
    <subcellularLocation>
        <location evidence="1">Secreted</location>
    </subcellularLocation>
</comment>
<evidence type="ECO:0000256" key="2">
    <source>
        <dbReference type="ARBA" id="ARBA00007480"/>
    </source>
</evidence>
<comment type="similarity">
    <text evidence="2">Belongs to the noggin family.</text>
</comment>
<dbReference type="InterPro" id="IPR008717">
    <property type="entry name" value="Noggin"/>
</dbReference>
<dbReference type="RefSeq" id="XP_013413781.1">
    <property type="nucleotide sequence ID" value="XM_013558327.1"/>
</dbReference>
<feature type="region of interest" description="Disordered" evidence="6">
    <location>
        <begin position="41"/>
        <end position="88"/>
    </location>
</feature>
<sequence length="263" mass="29959">MWGLRELLWIGCGVLLLSRLPVVDATPVDLLQSTLFKKLRSNSDGGGDGDDDGNRGARIPDSWLVGLKPEPSDKLPVPPLLESEDTSLDPSFQDFDKETLLKLLGDKYEPLYMSTRQPYESIYSPNGTLEYDFKNNRRPTGKMPHSIRNMDFSVLHLPEGPNIKTKIGHRLSKKLQRLLWAYTYCPVNYVWKDLGVRFWPRWLREGRCYNGRSCSIPEGMTCKPSGSKYLTLLRWHCQGGRTCQWIPIQYPVITACSCGCKDS</sequence>
<feature type="signal peptide" evidence="7">
    <location>
        <begin position="1"/>
        <end position="25"/>
    </location>
</feature>
<evidence type="ECO:0000256" key="4">
    <source>
        <dbReference type="ARBA" id="ARBA00022525"/>
    </source>
</evidence>
<keyword evidence="3" id="KW-0217">Developmental protein</keyword>
<organism evidence="8 9">
    <name type="scientific">Lingula anatina</name>
    <name type="common">Brachiopod</name>
    <name type="synonym">Lingula unguis</name>
    <dbReference type="NCBI Taxonomy" id="7574"/>
    <lineage>
        <taxon>Eukaryota</taxon>
        <taxon>Metazoa</taxon>
        <taxon>Spiralia</taxon>
        <taxon>Lophotrochozoa</taxon>
        <taxon>Brachiopoda</taxon>
        <taxon>Linguliformea</taxon>
        <taxon>Lingulata</taxon>
        <taxon>Lingulida</taxon>
        <taxon>Linguloidea</taxon>
        <taxon>Lingulidae</taxon>
        <taxon>Lingula</taxon>
    </lineage>
</organism>
<accession>A0A1S3JUK8</accession>
<dbReference type="InParanoid" id="A0A1S3JUK8"/>
<name>A0A1S3JUK8_LINAN</name>
<dbReference type="STRING" id="7574.A0A1S3JUK8"/>
<dbReference type="GO" id="GO:0045596">
    <property type="term" value="P:negative regulation of cell differentiation"/>
    <property type="evidence" value="ECO:0007669"/>
    <property type="project" value="InterPro"/>
</dbReference>
<evidence type="ECO:0000256" key="6">
    <source>
        <dbReference type="SAM" id="MobiDB-lite"/>
    </source>
</evidence>
<reference evidence="9" key="1">
    <citation type="submission" date="2025-08" db="UniProtKB">
        <authorList>
            <consortium name="RefSeq"/>
        </authorList>
    </citation>
    <scope>IDENTIFICATION</scope>
    <source>
        <tissue evidence="9">Gonads</tissue>
    </source>
</reference>
<dbReference type="SUPFAM" id="SSF57501">
    <property type="entry name" value="Cystine-knot cytokines"/>
    <property type="match status" value="1"/>
</dbReference>
<evidence type="ECO:0000256" key="1">
    <source>
        <dbReference type="ARBA" id="ARBA00004613"/>
    </source>
</evidence>
<keyword evidence="4" id="KW-0964">Secreted</keyword>
<dbReference type="GO" id="GO:0030514">
    <property type="term" value="P:negative regulation of BMP signaling pathway"/>
    <property type="evidence" value="ECO:0007669"/>
    <property type="project" value="InterPro"/>
</dbReference>
<dbReference type="GeneID" id="106176099"/>
<gene>
    <name evidence="9" type="primary">LOC106176099</name>
</gene>
<evidence type="ECO:0000313" key="8">
    <source>
        <dbReference type="Proteomes" id="UP000085678"/>
    </source>
</evidence>